<evidence type="ECO:0000313" key="1">
    <source>
        <dbReference type="EMBL" id="MDU9005822.1"/>
    </source>
</evidence>
<comment type="caution">
    <text evidence="1">The sequence shown here is derived from an EMBL/GenBank/DDBJ whole genome shotgun (WGS) entry which is preliminary data.</text>
</comment>
<dbReference type="EMBL" id="JASMWN010000017">
    <property type="protein sequence ID" value="MDU9005822.1"/>
    <property type="molecule type" value="Genomic_DNA"/>
</dbReference>
<dbReference type="RefSeq" id="WP_316779816.1">
    <property type="nucleotide sequence ID" value="NZ_JASMWN010000017.1"/>
</dbReference>
<keyword evidence="2" id="KW-1185">Reference proteome</keyword>
<gene>
    <name evidence="1" type="ORF">QO231_18480</name>
</gene>
<dbReference type="Proteomes" id="UP001255416">
    <property type="component" value="Unassembled WGS sequence"/>
</dbReference>
<reference evidence="2" key="1">
    <citation type="submission" date="2023-05" db="EMBL/GenBank/DDBJ databases">
        <title>Sedimentitalea sp. nov. JM2-8.</title>
        <authorList>
            <person name="Huang J."/>
        </authorList>
    </citation>
    <scope>NUCLEOTIDE SEQUENCE [LARGE SCALE GENOMIC DNA]</scope>
    <source>
        <strain evidence="2">KHS03</strain>
    </source>
</reference>
<organism evidence="1 2">
    <name type="scientific">Sedimentitalea todarodis</name>
    <dbReference type="NCBI Taxonomy" id="1631240"/>
    <lineage>
        <taxon>Bacteria</taxon>
        <taxon>Pseudomonadati</taxon>
        <taxon>Pseudomonadota</taxon>
        <taxon>Alphaproteobacteria</taxon>
        <taxon>Rhodobacterales</taxon>
        <taxon>Paracoccaceae</taxon>
        <taxon>Sedimentitalea</taxon>
    </lineage>
</organism>
<accession>A0ABU3VI12</accession>
<evidence type="ECO:0000313" key="2">
    <source>
        <dbReference type="Proteomes" id="UP001255416"/>
    </source>
</evidence>
<evidence type="ECO:0008006" key="3">
    <source>
        <dbReference type="Google" id="ProtNLM"/>
    </source>
</evidence>
<name>A0ABU3VI12_9RHOB</name>
<proteinExistence type="predicted"/>
<sequence length="76" mass="7456">MKALGPFLLVLLILMGCESSPSPPLVGPEGELIVQPPPPATAQSAVNVGIGVGAGGGGAYGGVGFYQGPFALFLGF</sequence>
<dbReference type="PROSITE" id="PS51257">
    <property type="entry name" value="PROKAR_LIPOPROTEIN"/>
    <property type="match status" value="1"/>
</dbReference>
<protein>
    <recommendedName>
        <fullName evidence="3">Lipoprotein</fullName>
    </recommendedName>
</protein>